<dbReference type="Proteomes" id="UP000433577">
    <property type="component" value="Chromosome 1"/>
</dbReference>
<gene>
    <name evidence="2" type="ORF">FAZ98_04645</name>
</gene>
<dbReference type="KEGG" id="pacs:FAZ98_04645"/>
<dbReference type="InterPro" id="IPR027417">
    <property type="entry name" value="P-loop_NTPase"/>
</dbReference>
<evidence type="ECO:0000313" key="3">
    <source>
        <dbReference type="Proteomes" id="UP000433577"/>
    </source>
</evidence>
<protein>
    <submittedName>
        <fullName evidence="2">AAA family ATPase</fullName>
    </submittedName>
</protein>
<dbReference type="SUPFAM" id="SSF52540">
    <property type="entry name" value="P-loop containing nucleoside triphosphate hydrolases"/>
    <property type="match status" value="1"/>
</dbReference>
<dbReference type="Gene3D" id="3.40.50.300">
    <property type="entry name" value="P-loop containing nucleotide triphosphate hydrolases"/>
    <property type="match status" value="1"/>
</dbReference>
<dbReference type="RefSeq" id="WP_158949223.1">
    <property type="nucleotide sequence ID" value="NZ_CP046913.1"/>
</dbReference>
<sequence>MNEETELMRTVVENAERYVKAEEVRDGIVLVNAANLEPQPVDWLWNEWLALGKLHLLAGAPGQGKTTLAMSLAAIVTRGGRWPDGSNCTAGSVVIWSGEDDPGDTLLPRLMAAGAKRDKVYFVSGKNINGEFQSFDPARDTAALSKECEQLGDVRLIIVDPISSAVTGDSHKNTETRRALQPLVNLAADMNAALIGITHFSKGGQGVDPTQRVIGSIAFAAVARVVLVAAKVKSADGSDRRIFARSKSNIGPDDGGFEYHLEQIEPQAGLLASVVVWGEKVEGAATELLSEPAEGDKDELNAKETAMEFLREILSSPVQATTVALEAKAQGISARTLRRAADALRVKSRRGHGNVFYWSLPQ</sequence>
<accession>A0A7Z2GG82</accession>
<proteinExistence type="predicted"/>
<evidence type="ECO:0000259" key="1">
    <source>
        <dbReference type="SMART" id="SM00382"/>
    </source>
</evidence>
<name>A0A7Z2GG82_9BURK</name>
<reference evidence="2 3" key="1">
    <citation type="submission" date="2019-12" db="EMBL/GenBank/DDBJ databases">
        <title>Paraburkholderia acidiphila 7Q-K02 sp. nov and Paraburkholderia acidisoli DHF22 sp. nov., two strains isolated from forest soil.</title>
        <authorList>
            <person name="Gao Z."/>
            <person name="Qiu L."/>
        </authorList>
    </citation>
    <scope>NUCLEOTIDE SEQUENCE [LARGE SCALE GENOMIC DNA]</scope>
    <source>
        <strain evidence="2 3">DHF22</strain>
    </source>
</reference>
<organism evidence="2 3">
    <name type="scientific">Paraburkholderia acidisoli</name>
    <dbReference type="NCBI Taxonomy" id="2571748"/>
    <lineage>
        <taxon>Bacteria</taxon>
        <taxon>Pseudomonadati</taxon>
        <taxon>Pseudomonadota</taxon>
        <taxon>Betaproteobacteria</taxon>
        <taxon>Burkholderiales</taxon>
        <taxon>Burkholderiaceae</taxon>
        <taxon>Paraburkholderia</taxon>
    </lineage>
</organism>
<keyword evidence="3" id="KW-1185">Reference proteome</keyword>
<dbReference type="InterPro" id="IPR003593">
    <property type="entry name" value="AAA+_ATPase"/>
</dbReference>
<dbReference type="Pfam" id="PF13481">
    <property type="entry name" value="AAA_25"/>
    <property type="match status" value="1"/>
</dbReference>
<dbReference type="EMBL" id="CP046913">
    <property type="protein sequence ID" value="QGZ61078.1"/>
    <property type="molecule type" value="Genomic_DNA"/>
</dbReference>
<evidence type="ECO:0000313" key="2">
    <source>
        <dbReference type="EMBL" id="QGZ61078.1"/>
    </source>
</evidence>
<dbReference type="OrthoDB" id="8905164at2"/>
<feature type="domain" description="AAA+ ATPase" evidence="1">
    <location>
        <begin position="51"/>
        <end position="233"/>
    </location>
</feature>
<dbReference type="SMART" id="SM00382">
    <property type="entry name" value="AAA"/>
    <property type="match status" value="1"/>
</dbReference>
<dbReference type="AlphaFoldDB" id="A0A7Z2GG82"/>